<accession>A0ABR3MND2</accession>
<reference evidence="1 2" key="1">
    <citation type="submission" date="2023-09" db="EMBL/GenBank/DDBJ databases">
        <authorList>
            <person name="Wang M."/>
        </authorList>
    </citation>
    <scope>NUCLEOTIDE SEQUENCE [LARGE SCALE GENOMIC DNA]</scope>
    <source>
        <strain evidence="1">GT-2023</strain>
        <tissue evidence="1">Liver</tissue>
    </source>
</reference>
<comment type="caution">
    <text evidence="1">The sequence shown here is derived from an EMBL/GenBank/DDBJ whole genome shotgun (WGS) entry which is preliminary data.</text>
</comment>
<evidence type="ECO:0000313" key="2">
    <source>
        <dbReference type="Proteomes" id="UP001558613"/>
    </source>
</evidence>
<gene>
    <name evidence="1" type="ORF">QQF64_001816</name>
</gene>
<dbReference type="EMBL" id="JAYMGO010000010">
    <property type="protein sequence ID" value="KAL1266141.1"/>
    <property type="molecule type" value="Genomic_DNA"/>
</dbReference>
<proteinExistence type="predicted"/>
<dbReference type="Proteomes" id="UP001558613">
    <property type="component" value="Unassembled WGS sequence"/>
</dbReference>
<evidence type="ECO:0000313" key="1">
    <source>
        <dbReference type="EMBL" id="KAL1266141.1"/>
    </source>
</evidence>
<sequence>MEGSGVEQSTVVIHSLEKFVPPLTFTEGEEEGGEEARLWGQGYRGLSLLCLFSITRLYGRPQVLLACVCSRHEGSLQATARHWQRIWIRTETPKRADARTGRRIPQPLALHMLTCEGRRALYLSRTLFFSFFFDEDPIGLHYLGRS</sequence>
<name>A0ABR3MND2_9TELE</name>
<organism evidence="1 2">
    <name type="scientific">Cirrhinus molitorella</name>
    <name type="common">mud carp</name>
    <dbReference type="NCBI Taxonomy" id="172907"/>
    <lineage>
        <taxon>Eukaryota</taxon>
        <taxon>Metazoa</taxon>
        <taxon>Chordata</taxon>
        <taxon>Craniata</taxon>
        <taxon>Vertebrata</taxon>
        <taxon>Euteleostomi</taxon>
        <taxon>Actinopterygii</taxon>
        <taxon>Neopterygii</taxon>
        <taxon>Teleostei</taxon>
        <taxon>Ostariophysi</taxon>
        <taxon>Cypriniformes</taxon>
        <taxon>Cyprinidae</taxon>
        <taxon>Labeoninae</taxon>
        <taxon>Labeonini</taxon>
        <taxon>Cirrhinus</taxon>
    </lineage>
</organism>
<protein>
    <submittedName>
        <fullName evidence="1">Uncharacterized protein</fullName>
    </submittedName>
</protein>
<keyword evidence="2" id="KW-1185">Reference proteome</keyword>